<dbReference type="GO" id="GO:0005509">
    <property type="term" value="F:calcium ion binding"/>
    <property type="evidence" value="ECO:0007669"/>
    <property type="project" value="InterPro"/>
</dbReference>
<accession>A0A4Z2DTI2</accession>
<dbReference type="InterPro" id="IPR001751">
    <property type="entry name" value="S100/CaBP7/8-like_CS"/>
</dbReference>
<dbReference type="FunFam" id="1.10.238.10:FF:000178">
    <property type="entry name" value="Calmodulin-2 A"/>
    <property type="match status" value="1"/>
</dbReference>
<dbReference type="InterPro" id="IPR050230">
    <property type="entry name" value="CALM/Myosin/TropC-like"/>
</dbReference>
<evidence type="ECO:0000313" key="4">
    <source>
        <dbReference type="EMBL" id="TNN19749.1"/>
    </source>
</evidence>
<dbReference type="Pfam" id="PF13833">
    <property type="entry name" value="EF-hand_8"/>
    <property type="match status" value="1"/>
</dbReference>
<protein>
    <submittedName>
        <fullName evidence="4">Calmodulin</fullName>
    </submittedName>
</protein>
<evidence type="ECO:0000256" key="1">
    <source>
        <dbReference type="ARBA" id="ARBA00022737"/>
    </source>
</evidence>
<feature type="domain" description="EF-hand" evidence="3">
    <location>
        <begin position="93"/>
        <end position="128"/>
    </location>
</feature>
<dbReference type="STRING" id="6182.A0A4Z2DTI2"/>
<dbReference type="CDD" id="cd00051">
    <property type="entry name" value="EFh"/>
    <property type="match status" value="1"/>
</dbReference>
<dbReference type="Proteomes" id="UP000311919">
    <property type="component" value="Unassembled WGS sequence"/>
</dbReference>
<dbReference type="Gene3D" id="1.10.238.10">
    <property type="entry name" value="EF-hand"/>
    <property type="match status" value="1"/>
</dbReference>
<dbReference type="GO" id="GO:0016460">
    <property type="term" value="C:myosin II complex"/>
    <property type="evidence" value="ECO:0007669"/>
    <property type="project" value="TreeGrafter"/>
</dbReference>
<keyword evidence="1" id="KW-0677">Repeat</keyword>
<dbReference type="PANTHER" id="PTHR23048:SF0">
    <property type="entry name" value="CALMODULIN LIKE 3"/>
    <property type="match status" value="1"/>
</dbReference>
<dbReference type="PANTHER" id="PTHR23048">
    <property type="entry name" value="MYOSIN LIGHT CHAIN 1, 3"/>
    <property type="match status" value="1"/>
</dbReference>
<dbReference type="PROSITE" id="PS00018">
    <property type="entry name" value="EF_HAND_1"/>
    <property type="match status" value="1"/>
</dbReference>
<dbReference type="InterPro" id="IPR018247">
    <property type="entry name" value="EF_Hand_1_Ca_BS"/>
</dbReference>
<dbReference type="OrthoDB" id="26525at2759"/>
<comment type="caution">
    <text evidence="4">The sequence shown here is derived from an EMBL/GenBank/DDBJ whole genome shotgun (WGS) entry which is preliminary data.</text>
</comment>
<evidence type="ECO:0000313" key="5">
    <source>
        <dbReference type="Proteomes" id="UP000311919"/>
    </source>
</evidence>
<dbReference type="EMBL" id="SKCS01000039">
    <property type="protein sequence ID" value="TNN19749.1"/>
    <property type="molecule type" value="Genomic_DNA"/>
</dbReference>
<gene>
    <name evidence="4" type="ORF">EWB00_005979</name>
</gene>
<proteinExistence type="predicted"/>
<dbReference type="InterPro" id="IPR011992">
    <property type="entry name" value="EF-hand-dom_pair"/>
</dbReference>
<dbReference type="PROSITE" id="PS50222">
    <property type="entry name" value="EF_HAND_2"/>
    <property type="match status" value="1"/>
</dbReference>
<organism evidence="4 5">
    <name type="scientific">Schistosoma japonicum</name>
    <name type="common">Blood fluke</name>
    <dbReference type="NCBI Taxonomy" id="6182"/>
    <lineage>
        <taxon>Eukaryota</taxon>
        <taxon>Metazoa</taxon>
        <taxon>Spiralia</taxon>
        <taxon>Lophotrochozoa</taxon>
        <taxon>Platyhelminthes</taxon>
        <taxon>Trematoda</taxon>
        <taxon>Digenea</taxon>
        <taxon>Strigeidida</taxon>
        <taxon>Schistosomatoidea</taxon>
        <taxon>Schistosomatidae</taxon>
        <taxon>Schistosoma</taxon>
    </lineage>
</organism>
<dbReference type="SUPFAM" id="SSF47473">
    <property type="entry name" value="EF-hand"/>
    <property type="match status" value="1"/>
</dbReference>
<keyword evidence="5" id="KW-1185">Reference proteome</keyword>
<dbReference type="AlphaFoldDB" id="A0A4Z2DTI2"/>
<name>A0A4Z2DTI2_SCHJA</name>
<dbReference type="SMART" id="SM00054">
    <property type="entry name" value="EFh"/>
    <property type="match status" value="1"/>
</dbReference>
<evidence type="ECO:0000256" key="2">
    <source>
        <dbReference type="ARBA" id="ARBA00022837"/>
    </source>
</evidence>
<sequence>MSFDEGQEYVNFQPGGAHKTKIIESEHSSGSQKESTKYGQWNTFYAIHMICSKFSEKIQKRLSSIFSVLARHQENIITAGDILLIMRALGDALTEAELQDLICELDTDRDGKLDFSEFCTFVVERIHKKKLNHDFEELFRILDQDSLPETKWPQRNGKDTI</sequence>
<reference evidence="4 5" key="1">
    <citation type="submission" date="2019-03" db="EMBL/GenBank/DDBJ databases">
        <title>An improved genome assembly of the fluke Schistosoma japonicum.</title>
        <authorList>
            <person name="Hu W."/>
            <person name="Luo F."/>
            <person name="Yin M."/>
            <person name="Mo X."/>
            <person name="Sun C."/>
            <person name="Wu Q."/>
            <person name="Zhu B."/>
            <person name="Xiang M."/>
            <person name="Wang J."/>
            <person name="Wang Y."/>
            <person name="Zhang T."/>
            <person name="Xu B."/>
            <person name="Zheng H."/>
            <person name="Feng Z."/>
        </authorList>
    </citation>
    <scope>NUCLEOTIDE SEQUENCE [LARGE SCALE GENOMIC DNA]</scope>
    <source>
        <strain evidence="4">HuSjv2</strain>
        <tissue evidence="4">Worms</tissue>
    </source>
</reference>
<evidence type="ECO:0000259" key="3">
    <source>
        <dbReference type="PROSITE" id="PS50222"/>
    </source>
</evidence>
<keyword evidence="2" id="KW-0106">Calcium</keyword>
<dbReference type="InterPro" id="IPR002048">
    <property type="entry name" value="EF_hand_dom"/>
</dbReference>
<dbReference type="PROSITE" id="PS00303">
    <property type="entry name" value="S100_CABP"/>
    <property type="match status" value="1"/>
</dbReference>